<feature type="domain" description="Glycosyl transferase family 1" evidence="1">
    <location>
        <begin position="194"/>
        <end position="347"/>
    </location>
</feature>
<dbReference type="OrthoDB" id="132546at2157"/>
<dbReference type="SUPFAM" id="SSF53756">
    <property type="entry name" value="UDP-Glycosyltransferase/glycogen phosphorylase"/>
    <property type="match status" value="1"/>
</dbReference>
<dbReference type="HOGENOM" id="CLU_009583_0_3_2"/>
<dbReference type="Pfam" id="PF00534">
    <property type="entry name" value="Glycos_transf_1"/>
    <property type="match status" value="1"/>
</dbReference>
<dbReference type="AlphaFoldDB" id="Q12XY6"/>
<dbReference type="EMBL" id="CP000300">
    <property type="protein sequence ID" value="ABE51690.1"/>
    <property type="molecule type" value="Genomic_DNA"/>
</dbReference>
<dbReference type="Pfam" id="PF13439">
    <property type="entry name" value="Glyco_transf_4"/>
    <property type="match status" value="1"/>
</dbReference>
<dbReference type="KEGG" id="mbu:Mbur_0725"/>
<evidence type="ECO:0000313" key="4">
    <source>
        <dbReference type="Proteomes" id="UP000001979"/>
    </source>
</evidence>
<dbReference type="CDD" id="cd03801">
    <property type="entry name" value="GT4_PimA-like"/>
    <property type="match status" value="1"/>
</dbReference>
<organism evidence="3 4">
    <name type="scientific">Methanococcoides burtonii (strain DSM 6242 / NBRC 107633 / OCM 468 / ACE-M)</name>
    <dbReference type="NCBI Taxonomy" id="259564"/>
    <lineage>
        <taxon>Archaea</taxon>
        <taxon>Methanobacteriati</taxon>
        <taxon>Methanobacteriota</taxon>
        <taxon>Stenosarchaea group</taxon>
        <taxon>Methanomicrobia</taxon>
        <taxon>Methanosarcinales</taxon>
        <taxon>Methanosarcinaceae</taxon>
        <taxon>Methanococcoides</taxon>
    </lineage>
</organism>
<keyword evidence="4" id="KW-1185">Reference proteome</keyword>
<dbReference type="InterPro" id="IPR028098">
    <property type="entry name" value="Glyco_trans_4-like_N"/>
</dbReference>
<reference evidence="4" key="1">
    <citation type="journal article" date="2009" name="ISME J.">
        <title>The genome sequence of the psychrophilic archaeon, Methanococcoides burtonii: the role of genome evolution in cold adaptation.</title>
        <authorList>
            <person name="Allen M.A."/>
            <person name="Lauro F.M."/>
            <person name="Williams T.J."/>
            <person name="Burg D."/>
            <person name="Siddiqui K.S."/>
            <person name="De Francisci D."/>
            <person name="Chong K.W."/>
            <person name="Pilak O."/>
            <person name="Chew H.H."/>
            <person name="De Maere M.Z."/>
            <person name="Ting L."/>
            <person name="Katrib M."/>
            <person name="Ng C."/>
            <person name="Sowers K.R."/>
            <person name="Galperin M.Y."/>
            <person name="Anderson I.J."/>
            <person name="Ivanova N."/>
            <person name="Dalin E."/>
            <person name="Martinez M."/>
            <person name="Lapidus A."/>
            <person name="Hauser L."/>
            <person name="Land M."/>
            <person name="Thomas T."/>
            <person name="Cavicchioli R."/>
        </authorList>
    </citation>
    <scope>NUCLEOTIDE SEQUENCE [LARGE SCALE GENOMIC DNA]</scope>
    <source>
        <strain evidence="4">DSM 6242 / NBRC 107633 / OCM 468 / ACE-M</strain>
    </source>
</reference>
<dbReference type="PANTHER" id="PTHR45871">
    <property type="entry name" value="N-ACETYLGLUCOSAMINYL-PHOSPHATIDYLINOSITOL BIOSYNTHETIC PROTEIN"/>
    <property type="match status" value="1"/>
</dbReference>
<dbReference type="STRING" id="259564.Mbur_0725"/>
<proteinExistence type="predicted"/>
<evidence type="ECO:0000313" key="3">
    <source>
        <dbReference type="EMBL" id="ABE51690.1"/>
    </source>
</evidence>
<dbReference type="PANTHER" id="PTHR45871:SF1">
    <property type="entry name" value="PHOSPHATIDYLINOSITOL N-ACETYLGLUCOSAMINYLTRANSFERASE SUBUNIT A"/>
    <property type="match status" value="1"/>
</dbReference>
<dbReference type="GO" id="GO:0016757">
    <property type="term" value="F:glycosyltransferase activity"/>
    <property type="evidence" value="ECO:0007669"/>
    <property type="project" value="InterPro"/>
</dbReference>
<name>Q12XY6_METBU</name>
<dbReference type="Gene3D" id="3.40.50.2000">
    <property type="entry name" value="Glycogen Phosphorylase B"/>
    <property type="match status" value="2"/>
</dbReference>
<protein>
    <submittedName>
        <fullName evidence="3">Glycosyl transferase, group 1</fullName>
    </submittedName>
</protein>
<sequence length="377" mass="43556">MLHKKSQNCVLSICDISPIRFGSFEDFLVVMTDELNKKGFKHVIIFRDRPIKCVEDTLLASNAEIKILKPTRSNIYIFMELYQILKEIRPNIVHFHFYPIYSSLNYLKFFFSIKIVYTDHMGSRELKTPFKKALRKLYYKTHSILFNCGIDKIVCVSNYIKLKYSKEYNIHSSKLLVIYNGVNLRKFQQNIDTTKLKEKLNIKDEFVVSTVGLRADKGVNCLIKAIPNIIKSMPNTKFILVGEGECRSYLERMVDNLKLNNYVVFTGNMVDISGIYQISSCVVVSSLVEEAFCFVAVEAMAAGTQVIAFDSGALREVLYDLDQLIPKNYTLLSQKIIKCLKTNNINNNVMMQYVGSNYSLDKCVYNYMQLYDEILKK</sequence>
<dbReference type="Proteomes" id="UP000001979">
    <property type="component" value="Chromosome"/>
</dbReference>
<evidence type="ECO:0000259" key="2">
    <source>
        <dbReference type="Pfam" id="PF13439"/>
    </source>
</evidence>
<dbReference type="InterPro" id="IPR001296">
    <property type="entry name" value="Glyco_trans_1"/>
</dbReference>
<feature type="domain" description="Glycosyltransferase subfamily 4-like N-terminal" evidence="2">
    <location>
        <begin position="31"/>
        <end position="185"/>
    </location>
</feature>
<gene>
    <name evidence="3" type="ordered locus">Mbur_0725</name>
</gene>
<evidence type="ECO:0000259" key="1">
    <source>
        <dbReference type="Pfam" id="PF00534"/>
    </source>
</evidence>
<dbReference type="CAZy" id="GT4">
    <property type="family name" value="Glycosyltransferase Family 4"/>
</dbReference>
<accession>Q12XY6</accession>
<keyword evidence="3" id="KW-0808">Transferase</keyword>